<evidence type="ECO:0000256" key="2">
    <source>
        <dbReference type="ARBA" id="ARBA00006706"/>
    </source>
</evidence>
<dbReference type="NCBIfam" id="TIGR02749">
    <property type="entry name" value="prenyl_cyano"/>
    <property type="match status" value="1"/>
</dbReference>
<sequence length="323" mass="35883">MISTTSLFAPVDDDLRLLTNNLKQLVGARHPILGAAAEHLFDAGGKRIRPAIVLLVSRATMLEREITPRHRRLAEITEMIHTASLVHDDVVDEAELRRNVPTVNSLFDNRIAVLAGDFLFAQSSWYLANLDNLEVVKLLSEVIRDFAEGEILQGINRFDTTLTLEAYLEKSYYKTASLIANSAKAAAVLSDSPREMIDHLYDYGRDLGLAFQIVDDILDFTTPTEVLGKPSGSDLISGNITAPALFAMEEQPYLETLIEREFSEEGDIEKALLLVEESQGITRSRELAAHHAQLALKHLDCLAPSPSAQVLKDLVDYVLSRLY</sequence>
<dbReference type="AlphaFoldDB" id="B7JU92"/>
<dbReference type="Proteomes" id="UP000008204">
    <property type="component" value="Chromosome"/>
</dbReference>
<dbReference type="InterPro" id="IPR008949">
    <property type="entry name" value="Isoprenoid_synthase_dom_sf"/>
</dbReference>
<dbReference type="STRING" id="41431.PCC8801_0374"/>
<dbReference type="HOGENOM" id="CLU_014015_2_2_3"/>
<dbReference type="EMBL" id="CP001287">
    <property type="protein sequence ID" value="ACK64472.1"/>
    <property type="molecule type" value="Genomic_DNA"/>
</dbReference>
<dbReference type="GO" id="GO:0008299">
    <property type="term" value="P:isoprenoid biosynthetic process"/>
    <property type="evidence" value="ECO:0007669"/>
    <property type="project" value="InterPro"/>
</dbReference>
<proteinExistence type="inferred from homology"/>
<name>B7JU92_RIPO1</name>
<dbReference type="RefSeq" id="WP_012593749.1">
    <property type="nucleotide sequence ID" value="NC_011726.1"/>
</dbReference>
<dbReference type="PANTHER" id="PTHR12001:SF69">
    <property type="entry name" value="ALL TRANS-POLYPRENYL-DIPHOSPHATE SYNTHASE PDSS1"/>
    <property type="match status" value="1"/>
</dbReference>
<dbReference type="Gene3D" id="1.10.600.10">
    <property type="entry name" value="Farnesyl Diphosphate Synthase"/>
    <property type="match status" value="1"/>
</dbReference>
<keyword evidence="4" id="KW-0479">Metal-binding</keyword>
<dbReference type="InterPro" id="IPR033749">
    <property type="entry name" value="Polyprenyl_synt_CS"/>
</dbReference>
<evidence type="ECO:0000256" key="6">
    <source>
        <dbReference type="RuleBase" id="RU004466"/>
    </source>
</evidence>
<gene>
    <name evidence="7" type="ordered locus">PCC8801_0374</name>
</gene>
<dbReference type="GO" id="GO:0046872">
    <property type="term" value="F:metal ion binding"/>
    <property type="evidence" value="ECO:0007669"/>
    <property type="project" value="UniProtKB-KW"/>
</dbReference>
<dbReference type="PANTHER" id="PTHR12001">
    <property type="entry name" value="GERANYLGERANYL PYROPHOSPHATE SYNTHASE"/>
    <property type="match status" value="1"/>
</dbReference>
<comment type="cofactor">
    <cofactor evidence="1">
        <name>Mg(2+)</name>
        <dbReference type="ChEBI" id="CHEBI:18420"/>
    </cofactor>
</comment>
<dbReference type="Pfam" id="PF00348">
    <property type="entry name" value="polyprenyl_synt"/>
    <property type="match status" value="1"/>
</dbReference>
<comment type="similarity">
    <text evidence="2 6">Belongs to the FPP/GGPP synthase family.</text>
</comment>
<accession>B7JU92</accession>
<dbReference type="GO" id="GO:0004659">
    <property type="term" value="F:prenyltransferase activity"/>
    <property type="evidence" value="ECO:0007669"/>
    <property type="project" value="InterPro"/>
</dbReference>
<keyword evidence="3 6" id="KW-0808">Transferase</keyword>
<organism evidence="7 8">
    <name type="scientific">Rippkaea orientalis (strain PCC 8801 / RF-1)</name>
    <name type="common">Cyanothece sp. (strain PCC 8801)</name>
    <dbReference type="NCBI Taxonomy" id="41431"/>
    <lineage>
        <taxon>Bacteria</taxon>
        <taxon>Bacillati</taxon>
        <taxon>Cyanobacteriota</taxon>
        <taxon>Cyanophyceae</taxon>
        <taxon>Oscillatoriophycideae</taxon>
        <taxon>Chroococcales</taxon>
        <taxon>Aphanothecaceae</taxon>
        <taxon>Rippkaea</taxon>
        <taxon>Rippkaea orientalis</taxon>
    </lineage>
</organism>
<evidence type="ECO:0000313" key="7">
    <source>
        <dbReference type="EMBL" id="ACK64472.1"/>
    </source>
</evidence>
<dbReference type="SUPFAM" id="SSF48576">
    <property type="entry name" value="Terpenoid synthases"/>
    <property type="match status" value="1"/>
</dbReference>
<dbReference type="InterPro" id="IPR000092">
    <property type="entry name" value="Polyprenyl_synt"/>
</dbReference>
<dbReference type="SFLD" id="SFLDS00005">
    <property type="entry name" value="Isoprenoid_Synthase_Type_I"/>
    <property type="match status" value="1"/>
</dbReference>
<dbReference type="KEGG" id="cyp:PCC8801_0374"/>
<evidence type="ECO:0000256" key="1">
    <source>
        <dbReference type="ARBA" id="ARBA00001946"/>
    </source>
</evidence>
<keyword evidence="5" id="KW-0460">Magnesium</keyword>
<protein>
    <submittedName>
        <fullName evidence="7">Solanesyl diphosphate synthase</fullName>
    </submittedName>
</protein>
<evidence type="ECO:0000256" key="3">
    <source>
        <dbReference type="ARBA" id="ARBA00022679"/>
    </source>
</evidence>
<keyword evidence="8" id="KW-1185">Reference proteome</keyword>
<dbReference type="CDD" id="cd00685">
    <property type="entry name" value="Trans_IPPS_HT"/>
    <property type="match status" value="1"/>
</dbReference>
<dbReference type="eggNOG" id="COG0142">
    <property type="taxonomic scope" value="Bacteria"/>
</dbReference>
<reference evidence="8" key="1">
    <citation type="journal article" date="2011" name="MBio">
        <title>Novel metabolic attributes of the genus Cyanothece, comprising a group of unicellular nitrogen-fixing Cyanobacteria.</title>
        <authorList>
            <person name="Bandyopadhyay A."/>
            <person name="Elvitigala T."/>
            <person name="Welsh E."/>
            <person name="Stockel J."/>
            <person name="Liberton M."/>
            <person name="Min H."/>
            <person name="Sherman L.A."/>
            <person name="Pakrasi H.B."/>
        </authorList>
    </citation>
    <scope>NUCLEOTIDE SEQUENCE [LARGE SCALE GENOMIC DNA]</scope>
    <source>
        <strain evidence="8">PCC 8801</strain>
    </source>
</reference>
<evidence type="ECO:0000256" key="4">
    <source>
        <dbReference type="ARBA" id="ARBA00022723"/>
    </source>
</evidence>
<dbReference type="PROSITE" id="PS00444">
    <property type="entry name" value="POLYPRENYL_SYNTHASE_2"/>
    <property type="match status" value="1"/>
</dbReference>
<dbReference type="OrthoDB" id="9805316at2"/>
<evidence type="ECO:0000313" key="8">
    <source>
        <dbReference type="Proteomes" id="UP000008204"/>
    </source>
</evidence>
<evidence type="ECO:0000256" key="5">
    <source>
        <dbReference type="ARBA" id="ARBA00022842"/>
    </source>
</evidence>